<feature type="transmembrane region" description="Helical" evidence="1">
    <location>
        <begin position="32"/>
        <end position="49"/>
    </location>
</feature>
<dbReference type="InterPro" id="IPR047756">
    <property type="entry name" value="IcmT-like"/>
</dbReference>
<keyword evidence="1" id="KW-0472">Membrane</keyword>
<evidence type="ECO:0008006" key="4">
    <source>
        <dbReference type="Google" id="ProtNLM"/>
    </source>
</evidence>
<organism evidence="2 3">
    <name type="scientific">Pseudomonas amygdali pv. lachrymans str. M301315</name>
    <dbReference type="NCBI Taxonomy" id="629260"/>
    <lineage>
        <taxon>Bacteria</taxon>
        <taxon>Pseudomonadati</taxon>
        <taxon>Pseudomonadota</taxon>
        <taxon>Gammaproteobacteria</taxon>
        <taxon>Pseudomonadales</taxon>
        <taxon>Pseudomonadaceae</taxon>
        <taxon>Pseudomonas</taxon>
        <taxon>Pseudomonas amygdali</taxon>
    </lineage>
</organism>
<geneLocation type="plasmid" evidence="3">
    <name>pmppla107</name>
</geneLocation>
<gene>
    <name evidence="2" type="ORF">PLA107_030160</name>
</gene>
<keyword evidence="1" id="KW-0812">Transmembrane</keyword>
<evidence type="ECO:0000256" key="1">
    <source>
        <dbReference type="SAM" id="Phobius"/>
    </source>
</evidence>
<dbReference type="Proteomes" id="UP000006426">
    <property type="component" value="Plasmid pmppla107"/>
</dbReference>
<accession>A0AAD0M463</accession>
<sequence length="83" mass="10031">MPAHYITRQPRLGPIDAQAVYPILLWMMLPRVWTAWILLGSIIFLWFLSRRGISIGMMMRIIRSWFVGRKRQIRSPWRKHLEI</sequence>
<protein>
    <recommendedName>
        <fullName evidence="4">TraK protein</fullName>
    </recommendedName>
</protein>
<dbReference type="GeneID" id="39474689"/>
<keyword evidence="2" id="KW-0614">Plasmid</keyword>
<dbReference type="RefSeq" id="WP_005742313.1">
    <property type="nucleotide sequence ID" value="NZ_CP031226.1"/>
</dbReference>
<reference evidence="2 3" key="1">
    <citation type="journal article" date="2011" name="PLoS Pathog.">
        <title>Dynamic evolution of pathogenicity revealed by sequencing and comparative genomics of 19 Pseudomonas syringae isolates.</title>
        <authorList>
            <person name="Baltrus D.A."/>
            <person name="Nishimura M.T."/>
            <person name="Romanchuk A."/>
            <person name="Chang J.H."/>
            <person name="Mukhtar M.S."/>
            <person name="Cherkis K."/>
            <person name="Roach J."/>
            <person name="Grant S.R."/>
            <person name="Jones C.D."/>
            <person name="Dangl J.L."/>
        </authorList>
    </citation>
    <scope>NUCLEOTIDE SEQUENCE [LARGE SCALE GENOMIC DNA]</scope>
    <source>
        <strain evidence="2 3">M301315</strain>
    </source>
</reference>
<evidence type="ECO:0000313" key="3">
    <source>
        <dbReference type="Proteomes" id="UP000006426"/>
    </source>
</evidence>
<dbReference type="EMBL" id="CP031226">
    <property type="protein sequence ID" value="AXH59493.1"/>
    <property type="molecule type" value="Genomic_DNA"/>
</dbReference>
<keyword evidence="1" id="KW-1133">Transmembrane helix</keyword>
<dbReference type="NCBIfam" id="NF038220">
    <property type="entry name" value="IcmT_TraK"/>
    <property type="match status" value="1"/>
</dbReference>
<proteinExistence type="predicted"/>
<name>A0AAD0M463_PSEAV</name>
<evidence type="ECO:0000313" key="2">
    <source>
        <dbReference type="EMBL" id="AXH59493.1"/>
    </source>
</evidence>
<dbReference type="AlphaFoldDB" id="A0AAD0M463"/>